<accession>A0A7S8IGZ4</accession>
<sequence>MRRGICPKCSHATVYSGQDLATQASNGSSIPIDFRHQAVLVHYVCVECGYVESYISDRSALARIYRQWPLPLANNKR</sequence>
<gene>
    <name evidence="1" type="ORF">G4Y79_21885</name>
</gene>
<dbReference type="KEGG" id="pmet:G4Y79_21885"/>
<keyword evidence="2" id="KW-1185">Reference proteome</keyword>
<dbReference type="EMBL" id="CP062983">
    <property type="protein sequence ID" value="QPC85272.1"/>
    <property type="molecule type" value="Genomic_DNA"/>
</dbReference>
<evidence type="ECO:0000313" key="2">
    <source>
        <dbReference type="Proteomes" id="UP000594468"/>
    </source>
</evidence>
<evidence type="ECO:0000313" key="1">
    <source>
        <dbReference type="EMBL" id="QPC85272.1"/>
    </source>
</evidence>
<dbReference type="AlphaFoldDB" id="A0A7S8IGZ4"/>
<dbReference type="Proteomes" id="UP000594468">
    <property type="component" value="Chromosome"/>
</dbReference>
<reference evidence="1 2" key="1">
    <citation type="submission" date="2020-02" db="EMBL/GenBank/DDBJ databases">
        <authorList>
            <person name="Zheng R.K."/>
            <person name="Sun C.M."/>
        </authorList>
    </citation>
    <scope>NUCLEOTIDE SEQUENCE [LARGE SCALE GENOMIC DNA]</scope>
    <source>
        <strain evidence="2">rifampicinis</strain>
    </source>
</reference>
<protein>
    <submittedName>
        <fullName evidence="1">Uncharacterized protein</fullName>
    </submittedName>
</protein>
<name>A0A7S8IGZ4_9CHLR</name>
<proteinExistence type="predicted"/>
<organism evidence="1 2">
    <name type="scientific">Phototrophicus methaneseepsis</name>
    <dbReference type="NCBI Taxonomy" id="2710758"/>
    <lineage>
        <taxon>Bacteria</taxon>
        <taxon>Bacillati</taxon>
        <taxon>Chloroflexota</taxon>
        <taxon>Candidatus Thermofontia</taxon>
        <taxon>Phototrophicales</taxon>
        <taxon>Phototrophicaceae</taxon>
        <taxon>Phototrophicus</taxon>
    </lineage>
</organism>